<comment type="subcellular location">
    <subcellularLocation>
        <location evidence="1">Cell membrane</location>
        <topology evidence="1">Multi-pass membrane protein</topology>
    </subcellularLocation>
</comment>
<sequence length="198" mass="20570">MNPVPLVAAGALMVGSIAVSHLGMTGHMIGHMTAVAIAAPLLAMGTRGTRYDPAQRWPRLVTPFVMSLVELAIVWSWHLPAVRAIAAHSAAAMLVEQACFLGAGFLLWSAVISRPADARASGVGALLLTSMHMTLLGALIALAPRTLYGMTHGVPEGLTSLQDQQLSGVVMLMIGGVAYLLGALAVLGGLLRQESVKC</sequence>
<evidence type="ECO:0000256" key="1">
    <source>
        <dbReference type="ARBA" id="ARBA00004651"/>
    </source>
</evidence>
<evidence type="ECO:0000256" key="3">
    <source>
        <dbReference type="ARBA" id="ARBA00022692"/>
    </source>
</evidence>
<feature type="transmembrane region" description="Helical" evidence="6">
    <location>
        <begin position="123"/>
        <end position="148"/>
    </location>
</feature>
<feature type="transmembrane region" description="Helical" evidence="6">
    <location>
        <begin position="57"/>
        <end position="78"/>
    </location>
</feature>
<evidence type="ECO:0000256" key="4">
    <source>
        <dbReference type="ARBA" id="ARBA00022989"/>
    </source>
</evidence>
<dbReference type="GO" id="GO:0005886">
    <property type="term" value="C:plasma membrane"/>
    <property type="evidence" value="ECO:0007669"/>
    <property type="project" value="UniProtKB-SubCell"/>
</dbReference>
<comment type="caution">
    <text evidence="7">The sequence shown here is derived from an EMBL/GenBank/DDBJ whole genome shotgun (WGS) entry which is preliminary data.</text>
</comment>
<dbReference type="Proteomes" id="UP000561459">
    <property type="component" value="Unassembled WGS sequence"/>
</dbReference>
<dbReference type="AlphaFoldDB" id="A0A7W6FY74"/>
<evidence type="ECO:0000256" key="2">
    <source>
        <dbReference type="ARBA" id="ARBA00022475"/>
    </source>
</evidence>
<protein>
    <submittedName>
        <fullName evidence="7">Putative membrane protein</fullName>
    </submittedName>
</protein>
<dbReference type="EMBL" id="JACIDY010000003">
    <property type="protein sequence ID" value="MBB3940023.1"/>
    <property type="molecule type" value="Genomic_DNA"/>
</dbReference>
<keyword evidence="8" id="KW-1185">Reference proteome</keyword>
<feature type="transmembrane region" description="Helical" evidence="6">
    <location>
        <begin position="90"/>
        <end position="111"/>
    </location>
</feature>
<dbReference type="Pfam" id="PF09678">
    <property type="entry name" value="Caa3_CtaG"/>
    <property type="match status" value="1"/>
</dbReference>
<keyword evidence="2" id="KW-1003">Cell membrane</keyword>
<evidence type="ECO:0000256" key="5">
    <source>
        <dbReference type="ARBA" id="ARBA00023136"/>
    </source>
</evidence>
<keyword evidence="3 6" id="KW-0812">Transmembrane</keyword>
<organism evidence="7 8">
    <name type="scientific">Novosphingobium fluoreni</name>
    <dbReference type="NCBI Taxonomy" id="1391222"/>
    <lineage>
        <taxon>Bacteria</taxon>
        <taxon>Pseudomonadati</taxon>
        <taxon>Pseudomonadota</taxon>
        <taxon>Alphaproteobacteria</taxon>
        <taxon>Sphingomonadales</taxon>
        <taxon>Sphingomonadaceae</taxon>
        <taxon>Novosphingobium</taxon>
    </lineage>
</organism>
<accession>A0A7W6FY74</accession>
<evidence type="ECO:0000313" key="7">
    <source>
        <dbReference type="EMBL" id="MBB3940023.1"/>
    </source>
</evidence>
<name>A0A7W6FY74_9SPHN</name>
<dbReference type="RefSeq" id="WP_343055829.1">
    <property type="nucleotide sequence ID" value="NZ_JACIDY010000003.1"/>
</dbReference>
<proteinExistence type="predicted"/>
<evidence type="ECO:0000256" key="6">
    <source>
        <dbReference type="SAM" id="Phobius"/>
    </source>
</evidence>
<evidence type="ECO:0000313" key="8">
    <source>
        <dbReference type="Proteomes" id="UP000561459"/>
    </source>
</evidence>
<feature type="transmembrane region" description="Helical" evidence="6">
    <location>
        <begin position="168"/>
        <end position="191"/>
    </location>
</feature>
<dbReference type="InterPro" id="IPR019108">
    <property type="entry name" value="Caa3_assmbl_CtaG-rel"/>
</dbReference>
<keyword evidence="4 6" id="KW-1133">Transmembrane helix</keyword>
<feature type="transmembrane region" description="Helical" evidence="6">
    <location>
        <begin position="28"/>
        <end position="45"/>
    </location>
</feature>
<reference evidence="7 8" key="1">
    <citation type="submission" date="2020-08" db="EMBL/GenBank/DDBJ databases">
        <title>Genomic Encyclopedia of Type Strains, Phase IV (KMG-IV): sequencing the most valuable type-strain genomes for metagenomic binning, comparative biology and taxonomic classification.</title>
        <authorList>
            <person name="Goeker M."/>
        </authorList>
    </citation>
    <scope>NUCLEOTIDE SEQUENCE [LARGE SCALE GENOMIC DNA]</scope>
    <source>
        <strain evidence="7 8">DSM 27568</strain>
    </source>
</reference>
<gene>
    <name evidence="7" type="ORF">GGR39_001673</name>
</gene>
<keyword evidence="5 6" id="KW-0472">Membrane</keyword>